<name>A0A1F6WCD2_9BACT</name>
<reference evidence="8 9" key="1">
    <citation type="journal article" date="2016" name="Nat. Commun.">
        <title>Thousands of microbial genomes shed light on interconnected biogeochemical processes in an aquifer system.</title>
        <authorList>
            <person name="Anantharaman K."/>
            <person name="Brown C.T."/>
            <person name="Hug L.A."/>
            <person name="Sharon I."/>
            <person name="Castelle C.J."/>
            <person name="Probst A.J."/>
            <person name="Thomas B.C."/>
            <person name="Singh A."/>
            <person name="Wilkins M.J."/>
            <person name="Karaoz U."/>
            <person name="Brodie E.L."/>
            <person name="Williams K.H."/>
            <person name="Hubbard S.S."/>
            <person name="Banfield J.F."/>
        </authorList>
    </citation>
    <scope>NUCLEOTIDE SEQUENCE [LARGE SCALE GENOMIC DNA]</scope>
</reference>
<sequence length="151" mass="16653">MQIKNKQYKYLNGSKLKVCIVVARFNGEITNKLLENALQTLKKCKVSDKNIRVVYVAGSVELPYGLHQIAQLSKFKKPDFLVALGCIIRGETPHFDYVAKMAQEGALEVMLEDDIPVGFGVLTVNNLKQAKVRIHVGGEAALAGLELALLK</sequence>
<evidence type="ECO:0000256" key="2">
    <source>
        <dbReference type="ARBA" id="ARBA00007424"/>
    </source>
</evidence>
<dbReference type="GO" id="GO:0009231">
    <property type="term" value="P:riboflavin biosynthetic process"/>
    <property type="evidence" value="ECO:0007669"/>
    <property type="project" value="UniProtKB-UniRule"/>
</dbReference>
<feature type="binding site" evidence="7">
    <location>
        <begin position="59"/>
        <end position="61"/>
    </location>
    <ligand>
        <name>5-amino-6-(D-ribitylamino)uracil</name>
        <dbReference type="ChEBI" id="CHEBI:15934"/>
    </ligand>
</feature>
<evidence type="ECO:0000256" key="1">
    <source>
        <dbReference type="ARBA" id="ARBA00004917"/>
    </source>
</evidence>
<feature type="binding site" evidence="7">
    <location>
        <position position="119"/>
    </location>
    <ligand>
        <name>5-amino-6-(D-ribitylamino)uracil</name>
        <dbReference type="ChEBI" id="CHEBI:15934"/>
    </ligand>
</feature>
<dbReference type="UniPathway" id="UPA00275">
    <property type="reaction ID" value="UER00404"/>
</dbReference>
<dbReference type="GO" id="GO:0005829">
    <property type="term" value="C:cytosol"/>
    <property type="evidence" value="ECO:0007669"/>
    <property type="project" value="TreeGrafter"/>
</dbReference>
<organism evidence="8 9">
    <name type="scientific">Candidatus Nomurabacteria bacterium RIFCSPHIGHO2_12_FULL_37_29</name>
    <dbReference type="NCBI Taxonomy" id="1801759"/>
    <lineage>
        <taxon>Bacteria</taxon>
        <taxon>Candidatus Nomuraibacteriota</taxon>
    </lineage>
</organism>
<comment type="similarity">
    <text evidence="2 7">Belongs to the DMRL synthase family.</text>
</comment>
<comment type="caution">
    <text evidence="8">The sequence shown here is derived from an EMBL/GenBank/DDBJ whole genome shotgun (WGS) entry which is preliminary data.</text>
</comment>
<dbReference type="Proteomes" id="UP000177052">
    <property type="component" value="Unassembled WGS sequence"/>
</dbReference>
<dbReference type="EMBL" id="MFUJ01000002">
    <property type="protein sequence ID" value="OGI79551.1"/>
    <property type="molecule type" value="Genomic_DNA"/>
</dbReference>
<dbReference type="HAMAP" id="MF_00178">
    <property type="entry name" value="Lumazine_synth"/>
    <property type="match status" value="1"/>
</dbReference>
<feature type="binding site" evidence="7">
    <location>
        <begin position="86"/>
        <end position="88"/>
    </location>
    <ligand>
        <name>5-amino-6-(D-ribitylamino)uracil</name>
        <dbReference type="ChEBI" id="CHEBI:15934"/>
    </ligand>
</feature>
<evidence type="ECO:0000256" key="7">
    <source>
        <dbReference type="HAMAP-Rule" id="MF_00178"/>
    </source>
</evidence>
<evidence type="ECO:0000256" key="6">
    <source>
        <dbReference type="ARBA" id="ARBA00048785"/>
    </source>
</evidence>
<gene>
    <name evidence="7" type="primary">ribH</name>
    <name evidence="8" type="ORF">A3F19_02715</name>
</gene>
<evidence type="ECO:0000313" key="9">
    <source>
        <dbReference type="Proteomes" id="UP000177052"/>
    </source>
</evidence>
<dbReference type="GO" id="GO:0000906">
    <property type="term" value="F:6,7-dimethyl-8-ribityllumazine synthase activity"/>
    <property type="evidence" value="ECO:0007669"/>
    <property type="project" value="UniProtKB-UniRule"/>
</dbReference>
<dbReference type="InterPro" id="IPR002180">
    <property type="entry name" value="LS/RS"/>
</dbReference>
<keyword evidence="4 7" id="KW-0686">Riboflavin biosynthesis</keyword>
<proteinExistence type="inferred from homology"/>
<dbReference type="PANTHER" id="PTHR21058:SF0">
    <property type="entry name" value="6,7-DIMETHYL-8-RIBITYLLUMAZINE SYNTHASE"/>
    <property type="match status" value="1"/>
</dbReference>
<dbReference type="SUPFAM" id="SSF52121">
    <property type="entry name" value="Lumazine synthase"/>
    <property type="match status" value="1"/>
</dbReference>
<dbReference type="NCBIfam" id="TIGR00114">
    <property type="entry name" value="lumazine-synth"/>
    <property type="match status" value="1"/>
</dbReference>
<dbReference type="EC" id="2.5.1.78" evidence="3 7"/>
<feature type="binding site" evidence="7">
    <location>
        <position position="133"/>
    </location>
    <ligand>
        <name>(2S)-2-hydroxy-3-oxobutyl phosphate</name>
        <dbReference type="ChEBI" id="CHEBI:58830"/>
    </ligand>
</feature>
<dbReference type="PANTHER" id="PTHR21058">
    <property type="entry name" value="6,7-DIMETHYL-8-RIBITYLLUMAZINE SYNTHASE DMRL SYNTHASE LUMAZINE SYNTHASE"/>
    <property type="match status" value="1"/>
</dbReference>
<dbReference type="AlphaFoldDB" id="A0A1F6WCD2"/>
<dbReference type="GO" id="GO:0009349">
    <property type="term" value="C:riboflavin synthase complex"/>
    <property type="evidence" value="ECO:0007669"/>
    <property type="project" value="UniProtKB-UniRule"/>
</dbReference>
<comment type="catalytic activity">
    <reaction evidence="6 7">
        <text>(2S)-2-hydroxy-3-oxobutyl phosphate + 5-amino-6-(D-ribitylamino)uracil = 6,7-dimethyl-8-(1-D-ribityl)lumazine + phosphate + 2 H2O + H(+)</text>
        <dbReference type="Rhea" id="RHEA:26152"/>
        <dbReference type="ChEBI" id="CHEBI:15377"/>
        <dbReference type="ChEBI" id="CHEBI:15378"/>
        <dbReference type="ChEBI" id="CHEBI:15934"/>
        <dbReference type="ChEBI" id="CHEBI:43474"/>
        <dbReference type="ChEBI" id="CHEBI:58201"/>
        <dbReference type="ChEBI" id="CHEBI:58830"/>
        <dbReference type="EC" id="2.5.1.78"/>
    </reaction>
</comment>
<evidence type="ECO:0000256" key="4">
    <source>
        <dbReference type="ARBA" id="ARBA00022619"/>
    </source>
</evidence>
<keyword evidence="5 7" id="KW-0808">Transferase</keyword>
<evidence type="ECO:0000313" key="8">
    <source>
        <dbReference type="EMBL" id="OGI79551.1"/>
    </source>
</evidence>
<evidence type="ECO:0000256" key="5">
    <source>
        <dbReference type="ARBA" id="ARBA00022679"/>
    </source>
</evidence>
<feature type="active site" description="Proton donor" evidence="7">
    <location>
        <position position="94"/>
    </location>
</feature>
<feature type="binding site" evidence="7">
    <location>
        <position position="25"/>
    </location>
    <ligand>
        <name>5-amino-6-(D-ribitylamino)uracil</name>
        <dbReference type="ChEBI" id="CHEBI:15934"/>
    </ligand>
</feature>
<feature type="binding site" evidence="7">
    <location>
        <begin position="91"/>
        <end position="92"/>
    </location>
    <ligand>
        <name>(2S)-2-hydroxy-3-oxobutyl phosphate</name>
        <dbReference type="ChEBI" id="CHEBI:58830"/>
    </ligand>
</feature>
<accession>A0A1F6WCD2</accession>
<dbReference type="CDD" id="cd09209">
    <property type="entry name" value="Lumazine_synthase-I"/>
    <property type="match status" value="1"/>
</dbReference>
<evidence type="ECO:0000256" key="3">
    <source>
        <dbReference type="ARBA" id="ARBA00012664"/>
    </source>
</evidence>
<dbReference type="Gene3D" id="3.40.50.960">
    <property type="entry name" value="Lumazine/riboflavin synthase"/>
    <property type="match status" value="1"/>
</dbReference>
<dbReference type="InterPro" id="IPR036467">
    <property type="entry name" value="LS/RS_sf"/>
</dbReference>
<comment type="pathway">
    <text evidence="1 7">Cofactor biosynthesis; riboflavin biosynthesis; riboflavin from 2-hydroxy-3-oxobutyl phosphate and 5-amino-6-(D-ribitylamino)uracil: step 1/2.</text>
</comment>
<dbReference type="InterPro" id="IPR034964">
    <property type="entry name" value="LS"/>
</dbReference>
<protein>
    <recommendedName>
        <fullName evidence="3 7">6,7-dimethyl-8-ribityllumazine synthase</fullName>
        <shortName evidence="7">DMRL synthase</shortName>
        <shortName evidence="7">LS</shortName>
        <shortName evidence="7">Lumazine synthase</shortName>
        <ecNumber evidence="3 7">2.5.1.78</ecNumber>
    </recommendedName>
</protein>
<comment type="function">
    <text evidence="7">Catalyzes the formation of 6,7-dimethyl-8-ribityllumazine by condensation of 5-amino-6-(D-ribitylamino)uracil with 3,4-dihydroxy-2-butanone 4-phosphate. This is the penultimate step in the biosynthesis of riboflavin.</text>
</comment>
<dbReference type="Pfam" id="PF00885">
    <property type="entry name" value="DMRL_synthase"/>
    <property type="match status" value="1"/>
</dbReference>